<evidence type="ECO:0000313" key="1">
    <source>
        <dbReference type="EMBL" id="MDF2097432.1"/>
    </source>
</evidence>
<dbReference type="NCBIfam" id="TIGR04256">
    <property type="entry name" value="GxxExxY"/>
    <property type="match status" value="1"/>
</dbReference>
<protein>
    <submittedName>
        <fullName evidence="1">GxxExxY protein</fullName>
    </submittedName>
</protein>
<dbReference type="InterPro" id="IPR026350">
    <property type="entry name" value="GxxExxY"/>
</dbReference>
<dbReference type="EMBL" id="JARHUD010000014">
    <property type="protein sequence ID" value="MDF2097432.1"/>
    <property type="molecule type" value="Genomic_DNA"/>
</dbReference>
<evidence type="ECO:0000313" key="2">
    <source>
        <dbReference type="Proteomes" id="UP001215503"/>
    </source>
</evidence>
<keyword evidence="2" id="KW-1185">Reference proteome</keyword>
<dbReference type="Proteomes" id="UP001215503">
    <property type="component" value="Unassembled WGS sequence"/>
</dbReference>
<dbReference type="Pfam" id="PF13366">
    <property type="entry name" value="PDDEXK_3"/>
    <property type="match status" value="1"/>
</dbReference>
<accession>A0ABT5YRC1</accession>
<dbReference type="RefSeq" id="WP_275824251.1">
    <property type="nucleotide sequence ID" value="NZ_JARHUD010000014.1"/>
</dbReference>
<sequence>MNQHYEPVPERAEATGRTVVDAALAVHRALGPGLLESAYEACLAWELERRGCAVARQRILPLRYEEVEIEAGYRLDLLVNDAVIVETKAVEMLGALHEAQLLTYLRLSGLRLGFLINFNVPLVKQGMKRMVL</sequence>
<comment type="caution">
    <text evidence="1">The sequence shown here is derived from an EMBL/GenBank/DDBJ whole genome shotgun (WGS) entry which is preliminary data.</text>
</comment>
<reference evidence="1 2" key="1">
    <citation type="submission" date="2023-03" db="EMBL/GenBank/DDBJ databases">
        <title>Fodinicurvata sp. CAU 1616 isolated from sea sendiment.</title>
        <authorList>
            <person name="Kim W."/>
        </authorList>
    </citation>
    <scope>NUCLEOTIDE SEQUENCE [LARGE SCALE GENOMIC DNA]</scope>
    <source>
        <strain evidence="1 2">CAU 1616</strain>
    </source>
</reference>
<name>A0ABT5YRC1_9PROT</name>
<proteinExistence type="predicted"/>
<gene>
    <name evidence="1" type="ORF">P2G67_15760</name>
</gene>
<organism evidence="1 2">
    <name type="scientific">Aquibaculum arenosum</name>
    <dbReference type="NCBI Taxonomy" id="3032591"/>
    <lineage>
        <taxon>Bacteria</taxon>
        <taxon>Pseudomonadati</taxon>
        <taxon>Pseudomonadota</taxon>
        <taxon>Alphaproteobacteria</taxon>
        <taxon>Rhodospirillales</taxon>
        <taxon>Rhodovibrionaceae</taxon>
        <taxon>Aquibaculum</taxon>
    </lineage>
</organism>